<proteinExistence type="predicted"/>
<reference evidence="1 2" key="1">
    <citation type="submission" date="2009-11" db="EMBL/GenBank/DDBJ databases">
        <authorList>
            <person name="Weinstock G."/>
            <person name="Sodergren E."/>
            <person name="Clifton S."/>
            <person name="Fulton L."/>
            <person name="Fulton B."/>
            <person name="Courtney L."/>
            <person name="Fronick C."/>
            <person name="Harrison M."/>
            <person name="Strong C."/>
            <person name="Farmer C."/>
            <person name="Delahaunty K."/>
            <person name="Markovic C."/>
            <person name="Hall O."/>
            <person name="Minx P."/>
            <person name="Tomlinson C."/>
            <person name="Mitreva M."/>
            <person name="Nelson J."/>
            <person name="Hou S."/>
            <person name="Wollam A."/>
            <person name="Pepin K.H."/>
            <person name="Johnson M."/>
            <person name="Bhonagiri V."/>
            <person name="Nash W.E."/>
            <person name="Warren W."/>
            <person name="Chinwalla A."/>
            <person name="Mardis E.R."/>
            <person name="Wilson R.K."/>
        </authorList>
    </citation>
    <scope>NUCLEOTIDE SEQUENCE [LARGE SCALE GENOMIC DNA]</scope>
    <source>
        <strain evidence="1 2">F0302</strain>
    </source>
</reference>
<comment type="caution">
    <text evidence="1">The sequence shown here is derived from an EMBL/GenBank/DDBJ whole genome shotgun (WGS) entry which is preliminary data.</text>
</comment>
<dbReference type="HOGENOM" id="CLU_3274635_0_0_10"/>
<sequence>MSYTVIRLELHCNQALVVFHKKPADSKTDKYICNIITDKEK</sequence>
<name>D1QU23_9BACT</name>
<dbReference type="STRING" id="649760.HMPREF0971_02505"/>
<evidence type="ECO:0000313" key="1">
    <source>
        <dbReference type="EMBL" id="EFB31166.1"/>
    </source>
</evidence>
<evidence type="ECO:0000313" key="2">
    <source>
        <dbReference type="Proteomes" id="UP000004079"/>
    </source>
</evidence>
<accession>D1QU23</accession>
<dbReference type="Proteomes" id="UP000004079">
    <property type="component" value="Unassembled WGS sequence"/>
</dbReference>
<gene>
    <name evidence="1" type="ORF">HMPREF0971_02505</name>
</gene>
<organism evidence="1 2">
    <name type="scientific">Segatella oris F0302</name>
    <dbReference type="NCBI Taxonomy" id="649760"/>
    <lineage>
        <taxon>Bacteria</taxon>
        <taxon>Pseudomonadati</taxon>
        <taxon>Bacteroidota</taxon>
        <taxon>Bacteroidia</taxon>
        <taxon>Bacteroidales</taxon>
        <taxon>Prevotellaceae</taxon>
        <taxon>Segatella</taxon>
    </lineage>
</organism>
<dbReference type="AlphaFoldDB" id="D1QU23"/>
<dbReference type="EMBL" id="ACUZ02000041">
    <property type="protein sequence ID" value="EFB31166.1"/>
    <property type="molecule type" value="Genomic_DNA"/>
</dbReference>
<protein>
    <submittedName>
        <fullName evidence="1">Uncharacterized protein</fullName>
    </submittedName>
</protein>